<evidence type="ECO:0000313" key="2">
    <source>
        <dbReference type="Proteomes" id="UP000190044"/>
    </source>
</evidence>
<dbReference type="AlphaFoldDB" id="A0A1T5ELW1"/>
<dbReference type="PANTHER" id="PTHR17985">
    <property type="entry name" value="SER/THR-RICH PROTEIN T10 IN DGCR REGION"/>
    <property type="match status" value="1"/>
</dbReference>
<dbReference type="Pfam" id="PF05742">
    <property type="entry name" value="TANGO2"/>
    <property type="match status" value="1"/>
</dbReference>
<evidence type="ECO:0000313" key="1">
    <source>
        <dbReference type="EMBL" id="SKB84973.1"/>
    </source>
</evidence>
<protein>
    <submittedName>
        <fullName evidence="1">Uncharacterized conserved protein, contains NRDE domain</fullName>
    </submittedName>
</protein>
<keyword evidence="2" id="KW-1185">Reference proteome</keyword>
<gene>
    <name evidence="1" type="ORF">SAMN06295937_102319</name>
</gene>
<dbReference type="InterPro" id="IPR008551">
    <property type="entry name" value="TANGO2"/>
</dbReference>
<sequence length="260" mass="27723">MLYRDAELDCVGMTRFPLGKPGRPRDRRAMCVVALAWRVHPDWPLILVGNRDEFHARPSAALAAWNDGSGIVGGRDLKAGGTWLGAHRPSGRVVVVTNVRGAMPDPAKESRGALVVDMLRGDGRFAEPAAADLERFNAFNLFAVDGKARLLTNRPCAQILSLEPGVHALANEPIDQPCPRAERLRAALGAVVSAGMAPDRLLDTLTATDDPALFLEGGVYGTRCSTLVALAADGSIKMTERRYEAGGRPAGTTALEFCVG</sequence>
<accession>A0A1T5ELW1</accession>
<dbReference type="Proteomes" id="UP000190044">
    <property type="component" value="Unassembled WGS sequence"/>
</dbReference>
<dbReference type="EMBL" id="FUYP01000023">
    <property type="protein sequence ID" value="SKB84973.1"/>
    <property type="molecule type" value="Genomic_DNA"/>
</dbReference>
<reference evidence="2" key="1">
    <citation type="submission" date="2017-02" db="EMBL/GenBank/DDBJ databases">
        <authorList>
            <person name="Varghese N."/>
            <person name="Submissions S."/>
        </authorList>
    </citation>
    <scope>NUCLEOTIDE SEQUENCE [LARGE SCALE GENOMIC DNA]</scope>
    <source>
        <strain evidence="2">R11H</strain>
    </source>
</reference>
<name>A0A1T5ELW1_9SPHN</name>
<organism evidence="1 2">
    <name type="scientific">Sphingopyxis flava</name>
    <dbReference type="NCBI Taxonomy" id="1507287"/>
    <lineage>
        <taxon>Bacteria</taxon>
        <taxon>Pseudomonadati</taxon>
        <taxon>Pseudomonadota</taxon>
        <taxon>Alphaproteobacteria</taxon>
        <taxon>Sphingomonadales</taxon>
        <taxon>Sphingomonadaceae</taxon>
        <taxon>Sphingopyxis</taxon>
    </lineage>
</organism>
<dbReference type="PANTHER" id="PTHR17985:SF8">
    <property type="entry name" value="TRANSPORT AND GOLGI ORGANIZATION PROTEIN 2 HOMOLOG"/>
    <property type="match status" value="1"/>
</dbReference>
<proteinExistence type="predicted"/>